<sequence>MASSALALNDSSCVGKDTKTTISPIPIQRVINYPLYLFMTAPKDVRDANFIKKLAEFSWISVEVSSNEYQLLRSDEFAVLREVMIRLATEENSLKRQRTDSESNSESTSEPDDKMRPRTPTLADSRLGVSEEHASSVRQSVSSTSTGKNSGTLYRLRHLEEVNLHARLQRAQLEIDLLTLELGLAKKRYEVEEDFMTQEYQDSNDGFARFPSIPYFGAGSTHHLRQVPASVPGSPASVPSSLGSPSSVPFSFGSPISVASSFTSPASTSIHLATPTHGSPNNAPTPFRSPESPTPFKSSNSPTRAKSSIRRRSALVEEISEGAAGIGAKQKREQMQGRKGKQPIKPT</sequence>
<evidence type="ECO:0000313" key="2">
    <source>
        <dbReference type="EMBL" id="RDB29853.1"/>
    </source>
</evidence>
<comment type="caution">
    <text evidence="2">The sequence shown here is derived from an EMBL/GenBank/DDBJ whole genome shotgun (WGS) entry which is preliminary data.</text>
</comment>
<gene>
    <name evidence="2" type="ORF">Hypma_014051</name>
</gene>
<dbReference type="AlphaFoldDB" id="A0A369KDL1"/>
<feature type="region of interest" description="Disordered" evidence="1">
    <location>
        <begin position="93"/>
        <end position="150"/>
    </location>
</feature>
<keyword evidence="3" id="KW-1185">Reference proteome</keyword>
<reference evidence="2" key="1">
    <citation type="submission" date="2018-04" db="EMBL/GenBank/DDBJ databases">
        <title>Whole genome sequencing of Hypsizygus marmoreus.</title>
        <authorList>
            <person name="Choi I.-G."/>
            <person name="Min B."/>
            <person name="Kim J.-G."/>
            <person name="Kim S."/>
            <person name="Oh Y.-L."/>
            <person name="Kong W.-S."/>
            <person name="Park H."/>
            <person name="Jeong J."/>
            <person name="Song E.-S."/>
        </authorList>
    </citation>
    <scope>NUCLEOTIDE SEQUENCE [LARGE SCALE GENOMIC DNA]</scope>
    <source>
        <strain evidence="2">51987-8</strain>
    </source>
</reference>
<evidence type="ECO:0000313" key="3">
    <source>
        <dbReference type="Proteomes" id="UP000076154"/>
    </source>
</evidence>
<feature type="compositionally biased region" description="Low complexity" evidence="1">
    <location>
        <begin position="136"/>
        <end position="146"/>
    </location>
</feature>
<feature type="compositionally biased region" description="Basic residues" evidence="1">
    <location>
        <begin position="338"/>
        <end position="347"/>
    </location>
</feature>
<evidence type="ECO:0000256" key="1">
    <source>
        <dbReference type="SAM" id="MobiDB-lite"/>
    </source>
</evidence>
<dbReference type="InParanoid" id="A0A369KDL1"/>
<feature type="compositionally biased region" description="Polar residues" evidence="1">
    <location>
        <begin position="269"/>
        <end position="284"/>
    </location>
</feature>
<feature type="compositionally biased region" description="Polar residues" evidence="1">
    <location>
        <begin position="295"/>
        <end position="306"/>
    </location>
</feature>
<protein>
    <submittedName>
        <fullName evidence="2">Uncharacterized protein</fullName>
    </submittedName>
</protein>
<dbReference type="EMBL" id="LUEZ02000009">
    <property type="protein sequence ID" value="RDB29853.1"/>
    <property type="molecule type" value="Genomic_DNA"/>
</dbReference>
<feature type="region of interest" description="Disordered" evidence="1">
    <location>
        <begin position="226"/>
        <end position="245"/>
    </location>
</feature>
<dbReference type="Proteomes" id="UP000076154">
    <property type="component" value="Unassembled WGS sequence"/>
</dbReference>
<feature type="compositionally biased region" description="Low complexity" evidence="1">
    <location>
        <begin position="227"/>
        <end position="245"/>
    </location>
</feature>
<organism evidence="2 3">
    <name type="scientific">Hypsizygus marmoreus</name>
    <name type="common">White beech mushroom</name>
    <name type="synonym">Agaricus marmoreus</name>
    <dbReference type="NCBI Taxonomy" id="39966"/>
    <lineage>
        <taxon>Eukaryota</taxon>
        <taxon>Fungi</taxon>
        <taxon>Dikarya</taxon>
        <taxon>Basidiomycota</taxon>
        <taxon>Agaricomycotina</taxon>
        <taxon>Agaricomycetes</taxon>
        <taxon>Agaricomycetidae</taxon>
        <taxon>Agaricales</taxon>
        <taxon>Tricholomatineae</taxon>
        <taxon>Lyophyllaceae</taxon>
        <taxon>Hypsizygus</taxon>
    </lineage>
</organism>
<feature type="region of interest" description="Disordered" evidence="1">
    <location>
        <begin position="269"/>
        <end position="347"/>
    </location>
</feature>
<proteinExistence type="predicted"/>
<accession>A0A369KDL1</accession>
<name>A0A369KDL1_HYPMA</name>